<dbReference type="SMART" id="SM00986">
    <property type="entry name" value="UDG"/>
    <property type="match status" value="1"/>
</dbReference>
<dbReference type="AlphaFoldDB" id="A0A2A9CVS6"/>
<name>A0A2A9CVS6_9MICO</name>
<dbReference type="CDD" id="cd10033">
    <property type="entry name" value="UDG_like"/>
    <property type="match status" value="1"/>
</dbReference>
<dbReference type="Proteomes" id="UP000224915">
    <property type="component" value="Unassembled WGS sequence"/>
</dbReference>
<dbReference type="RefSeq" id="WP_098467770.1">
    <property type="nucleotide sequence ID" value="NZ_PDJD01000001.1"/>
</dbReference>
<dbReference type="SMART" id="SM00987">
    <property type="entry name" value="UreE_C"/>
    <property type="match status" value="1"/>
</dbReference>
<reference evidence="2 3" key="1">
    <citation type="submission" date="2017-10" db="EMBL/GenBank/DDBJ databases">
        <title>Sequencing the genomes of 1000 actinobacteria strains.</title>
        <authorList>
            <person name="Klenk H.-P."/>
        </authorList>
    </citation>
    <scope>NUCLEOTIDE SEQUENCE [LARGE SCALE GENOMIC DNA]</scope>
    <source>
        <strain evidence="2 3">DSM 21801</strain>
    </source>
</reference>
<accession>A0A2A9CVS6</accession>
<dbReference type="OrthoDB" id="9789139at2"/>
<evidence type="ECO:0000313" key="2">
    <source>
        <dbReference type="EMBL" id="PFG18513.1"/>
    </source>
</evidence>
<sequence length="202" mass="22529">MTGDAPAGTSRIARIARIRREIAADPENAAFTEAGWQPVFSADPAARILIIGQAPGQVAQASGVAFSDASGRTLREWFGVEEEVFRGPRIAVLPMDFYYPGRGRSGDKPPRRGFAARWHPPLLAEMRQVRLTVLVGRYAQQYYLAPTGTLTETVRRFADYLPERFPLVHPSPLNFRWQARNPWFATEAVPALRRVVARALAE</sequence>
<feature type="domain" description="Uracil-DNA glycosylase-like" evidence="1">
    <location>
        <begin position="39"/>
        <end position="193"/>
    </location>
</feature>
<dbReference type="InterPro" id="IPR005122">
    <property type="entry name" value="Uracil-DNA_glycosylase-like"/>
</dbReference>
<comment type="caution">
    <text evidence="2">The sequence shown here is derived from an EMBL/GenBank/DDBJ whole genome shotgun (WGS) entry which is preliminary data.</text>
</comment>
<keyword evidence="3" id="KW-1185">Reference proteome</keyword>
<dbReference type="SUPFAM" id="SSF52141">
    <property type="entry name" value="Uracil-DNA glycosylase-like"/>
    <property type="match status" value="1"/>
</dbReference>
<dbReference type="InterPro" id="IPR047124">
    <property type="entry name" value="HI_0220.2"/>
</dbReference>
<dbReference type="Pfam" id="PF03167">
    <property type="entry name" value="UDG"/>
    <property type="match status" value="1"/>
</dbReference>
<dbReference type="Gene3D" id="3.40.470.10">
    <property type="entry name" value="Uracil-DNA glycosylase-like domain"/>
    <property type="match status" value="1"/>
</dbReference>
<dbReference type="PANTHER" id="PTHR42160:SF1">
    <property type="entry name" value="URACIL-DNA GLYCOSYLASE SUPERFAMILY PROTEIN"/>
    <property type="match status" value="1"/>
</dbReference>
<dbReference type="EMBL" id="PDJD01000001">
    <property type="protein sequence ID" value="PFG18513.1"/>
    <property type="molecule type" value="Genomic_DNA"/>
</dbReference>
<protein>
    <submittedName>
        <fullName evidence="2">Uracil-DNA glycosylase</fullName>
    </submittedName>
</protein>
<dbReference type="PANTHER" id="PTHR42160">
    <property type="entry name" value="URACIL-DNA GLYCOSYLASE SUPERFAMILY PROTEIN"/>
    <property type="match status" value="1"/>
</dbReference>
<dbReference type="InterPro" id="IPR036895">
    <property type="entry name" value="Uracil-DNA_glycosylase-like_sf"/>
</dbReference>
<proteinExistence type="predicted"/>
<organism evidence="2 3">
    <name type="scientific">Serinibacter salmoneus</name>
    <dbReference type="NCBI Taxonomy" id="556530"/>
    <lineage>
        <taxon>Bacteria</taxon>
        <taxon>Bacillati</taxon>
        <taxon>Actinomycetota</taxon>
        <taxon>Actinomycetes</taxon>
        <taxon>Micrococcales</taxon>
        <taxon>Beutenbergiaceae</taxon>
        <taxon>Serinibacter</taxon>
    </lineage>
</organism>
<evidence type="ECO:0000313" key="3">
    <source>
        <dbReference type="Proteomes" id="UP000224915"/>
    </source>
</evidence>
<evidence type="ECO:0000259" key="1">
    <source>
        <dbReference type="SMART" id="SM00986"/>
    </source>
</evidence>
<gene>
    <name evidence="2" type="ORF">ATL40_0049</name>
</gene>